<evidence type="ECO:0000313" key="5">
    <source>
        <dbReference type="Proteomes" id="UP000045051"/>
    </source>
</evidence>
<sequence>MNKQETYFQDMKIKIQEGLKRSYVRLLKEKIKNKGELVVMRDDKIVVLKTSEIKKILQQKKNLMVE</sequence>
<proteinExistence type="predicted"/>
<dbReference type="AlphaFoldDB" id="A0A0B7IAJ5"/>
<accession>A0A0B7IAJ5</accession>
<dbReference type="Proteomes" id="UP000045051">
    <property type="component" value="Unassembled WGS sequence"/>
</dbReference>
<evidence type="ECO:0000313" key="3">
    <source>
        <dbReference type="EMBL" id="RIY35753.1"/>
    </source>
</evidence>
<reference evidence="3 6" key="2">
    <citation type="submission" date="2017-08" db="EMBL/GenBank/DDBJ databases">
        <title>Capnocytophaga canis 17-158 assembly.</title>
        <authorList>
            <person name="Gulvik C.A."/>
        </authorList>
    </citation>
    <scope>NUCLEOTIDE SEQUENCE [LARGE SCALE GENOMIC DNA]</scope>
    <source>
        <strain evidence="3 6">17-158</strain>
    </source>
</reference>
<evidence type="ECO:0000313" key="1">
    <source>
        <dbReference type="EMBL" id="CEN47062.1"/>
    </source>
</evidence>
<organism evidence="1 5">
    <name type="scientific">Capnocytophaga canis</name>
    <dbReference type="NCBI Taxonomy" id="1848903"/>
    <lineage>
        <taxon>Bacteria</taxon>
        <taxon>Pseudomonadati</taxon>
        <taxon>Bacteroidota</taxon>
        <taxon>Flavobacteriia</taxon>
        <taxon>Flavobacteriales</taxon>
        <taxon>Flavobacteriaceae</taxon>
        <taxon>Capnocytophaga</taxon>
    </lineage>
</organism>
<name>A0A0B7IAJ5_9FLAO</name>
<dbReference type="STRING" id="1848903.CCAND38_420008"/>
<gene>
    <name evidence="1" type="ORF">CCAND38_420008</name>
    <name evidence="2" type="ORF">CCAND93_680074</name>
    <name evidence="3" type="ORF">CKY20_09115</name>
</gene>
<dbReference type="Proteomes" id="UP000265497">
    <property type="component" value="Unassembled WGS sequence"/>
</dbReference>
<dbReference type="RefSeq" id="WP_042009383.1">
    <property type="nucleotide sequence ID" value="NZ_BOQK01000001.1"/>
</dbReference>
<evidence type="ECO:0000313" key="4">
    <source>
        <dbReference type="Proteomes" id="UP000038200"/>
    </source>
</evidence>
<keyword evidence="5" id="KW-1185">Reference proteome</keyword>
<protein>
    <submittedName>
        <fullName evidence="1">Uncharacterized protein</fullName>
    </submittedName>
</protein>
<evidence type="ECO:0000313" key="2">
    <source>
        <dbReference type="EMBL" id="CEN54053.1"/>
    </source>
</evidence>
<dbReference type="EMBL" id="NSDI01000009">
    <property type="protein sequence ID" value="RIY35753.1"/>
    <property type="molecule type" value="Genomic_DNA"/>
</dbReference>
<dbReference type="EMBL" id="CDOI01000154">
    <property type="protein sequence ID" value="CEN47062.1"/>
    <property type="molecule type" value="Genomic_DNA"/>
</dbReference>
<reference evidence="4 5" key="1">
    <citation type="submission" date="2015-01" db="EMBL/GenBank/DDBJ databases">
        <authorList>
            <person name="MANFREDI Pablo"/>
        </authorList>
    </citation>
    <scope>NUCLEOTIDE SEQUENCE [LARGE SCALE GENOMIC DNA]</scope>
    <source>
        <strain evidence="1 5">CcD38</strain>
        <strain evidence="2 4">CcD93</strain>
    </source>
</reference>
<dbReference type="EMBL" id="CDOL01000259">
    <property type="protein sequence ID" value="CEN54053.1"/>
    <property type="molecule type" value="Genomic_DNA"/>
</dbReference>
<evidence type="ECO:0000313" key="6">
    <source>
        <dbReference type="Proteomes" id="UP000265497"/>
    </source>
</evidence>
<dbReference type="GeneID" id="97265056"/>
<dbReference type="Proteomes" id="UP000038200">
    <property type="component" value="Unassembled WGS sequence"/>
</dbReference>